<name>A0A3A6QRU3_9EURY</name>
<dbReference type="PANTHER" id="PTHR46268:SF6">
    <property type="entry name" value="UNIVERSAL STRESS PROTEIN UP12"/>
    <property type="match status" value="1"/>
</dbReference>
<comment type="caution">
    <text evidence="3">The sequence shown here is derived from an EMBL/GenBank/DDBJ whole genome shotgun (WGS) entry which is preliminary data.</text>
</comment>
<dbReference type="InterPro" id="IPR014729">
    <property type="entry name" value="Rossmann-like_a/b/a_fold"/>
</dbReference>
<dbReference type="InterPro" id="IPR006016">
    <property type="entry name" value="UspA"/>
</dbReference>
<organism evidence="3 4">
    <name type="scientific">Halonotius pteroides</name>
    <dbReference type="NCBI Taxonomy" id="268735"/>
    <lineage>
        <taxon>Archaea</taxon>
        <taxon>Methanobacteriati</taxon>
        <taxon>Methanobacteriota</taxon>
        <taxon>Stenosarchaea group</taxon>
        <taxon>Halobacteria</taxon>
        <taxon>Halobacteriales</taxon>
        <taxon>Haloferacaceae</taxon>
        <taxon>Halonotius</taxon>
    </lineage>
</organism>
<dbReference type="Pfam" id="PF00582">
    <property type="entry name" value="Usp"/>
    <property type="match status" value="1"/>
</dbReference>
<protein>
    <submittedName>
        <fullName evidence="3">Universal stress protein</fullName>
    </submittedName>
</protein>
<dbReference type="PIRSF" id="PIRSF006276">
    <property type="entry name" value="UspA"/>
    <property type="match status" value="1"/>
</dbReference>
<keyword evidence="4" id="KW-1185">Reference proteome</keyword>
<dbReference type="Proteomes" id="UP000281564">
    <property type="component" value="Unassembled WGS sequence"/>
</dbReference>
<reference evidence="3 4" key="1">
    <citation type="submission" date="2018-06" db="EMBL/GenBank/DDBJ databases">
        <title>Halonotius sp. F13-13 a new haloarchaeeon isolated from a solar saltern from Isla Cristina, Huelva, Spain.</title>
        <authorList>
            <person name="Duran-Viseras A."/>
            <person name="Sanchez-Porro C."/>
            <person name="Ventosa A."/>
        </authorList>
    </citation>
    <scope>NUCLEOTIDE SEQUENCE [LARGE SCALE GENOMIC DNA]</scope>
    <source>
        <strain evidence="3 4">CECT 7525</strain>
    </source>
</reference>
<dbReference type="Gene3D" id="3.40.50.620">
    <property type="entry name" value="HUPs"/>
    <property type="match status" value="1"/>
</dbReference>
<dbReference type="PANTHER" id="PTHR46268">
    <property type="entry name" value="STRESS RESPONSE PROTEIN NHAX"/>
    <property type="match status" value="1"/>
</dbReference>
<dbReference type="InterPro" id="IPR006015">
    <property type="entry name" value="Universal_stress_UspA"/>
</dbReference>
<gene>
    <name evidence="3" type="ORF">DP106_03280</name>
</gene>
<comment type="similarity">
    <text evidence="1">Belongs to the universal stress protein A family.</text>
</comment>
<evidence type="ECO:0000259" key="2">
    <source>
        <dbReference type="Pfam" id="PF00582"/>
    </source>
</evidence>
<evidence type="ECO:0000313" key="4">
    <source>
        <dbReference type="Proteomes" id="UP000281564"/>
    </source>
</evidence>
<evidence type="ECO:0000313" key="3">
    <source>
        <dbReference type="EMBL" id="RJX51119.1"/>
    </source>
</evidence>
<feature type="domain" description="UspA" evidence="2">
    <location>
        <begin position="1"/>
        <end position="139"/>
    </location>
</feature>
<dbReference type="CDD" id="cd00293">
    <property type="entry name" value="USP-like"/>
    <property type="match status" value="1"/>
</dbReference>
<evidence type="ECO:0000256" key="1">
    <source>
        <dbReference type="ARBA" id="ARBA00008791"/>
    </source>
</evidence>
<dbReference type="EMBL" id="QMDW01000003">
    <property type="protein sequence ID" value="RJX51119.1"/>
    <property type="molecule type" value="Genomic_DNA"/>
</dbReference>
<accession>A0A3A6QRU3</accession>
<dbReference type="PRINTS" id="PR01438">
    <property type="entry name" value="UNVRSLSTRESS"/>
</dbReference>
<dbReference type="SUPFAM" id="SSF52402">
    <property type="entry name" value="Adenine nucleotide alpha hydrolases-like"/>
    <property type="match status" value="1"/>
</dbReference>
<dbReference type="RefSeq" id="WP_120083370.1">
    <property type="nucleotide sequence ID" value="NZ_QMDW01000003.1"/>
</dbReference>
<proteinExistence type="inferred from homology"/>
<sequence length="143" mass="14809">MYDTILVPTDDSEPAGEAVDHGIDLAASCDATLHVLSVVDSSAYASLDVSSEQALDELEARAEAATGEIAETAAEAGIEAVTTVSIGTPHEQITDYAEAVDVDLIVMGTHGRTGLDRFLLGSVTERVVRAAPAPVLTVRATES</sequence>
<dbReference type="AlphaFoldDB" id="A0A3A6QRU3"/>
<dbReference type="OrthoDB" id="105697at2157"/>